<organism evidence="7 8">
    <name type="scientific">Xyrichtys novacula</name>
    <name type="common">Pearly razorfish</name>
    <name type="synonym">Hemipteronotus novacula</name>
    <dbReference type="NCBI Taxonomy" id="13765"/>
    <lineage>
        <taxon>Eukaryota</taxon>
        <taxon>Metazoa</taxon>
        <taxon>Chordata</taxon>
        <taxon>Craniata</taxon>
        <taxon>Vertebrata</taxon>
        <taxon>Euteleostomi</taxon>
        <taxon>Actinopterygii</taxon>
        <taxon>Neopterygii</taxon>
        <taxon>Teleostei</taxon>
        <taxon>Neoteleostei</taxon>
        <taxon>Acanthomorphata</taxon>
        <taxon>Eupercaria</taxon>
        <taxon>Labriformes</taxon>
        <taxon>Labridae</taxon>
        <taxon>Xyrichtys</taxon>
    </lineage>
</organism>
<dbReference type="InterPro" id="IPR008936">
    <property type="entry name" value="Rho_GTPase_activation_prot"/>
</dbReference>
<dbReference type="GO" id="GO:0051056">
    <property type="term" value="P:regulation of small GTPase mediated signal transduction"/>
    <property type="evidence" value="ECO:0007669"/>
    <property type="project" value="TreeGrafter"/>
</dbReference>
<sequence>MAAVVNDPQNNHKLNRSQTKCSVFNSRGKPESSQPVIFNPDFFVERLRHENPQTFTELILSNITRLIDLPGDEFAQLTGESEPRVPSASGFLRSLNFLKRKEKGVVFGSPLTEEGIAQVYQLIEYLSKNLHVEGLFRVPGHSLRQAALREMLNAGTEIDLDAGDFHPNDAATLLKAYLGELPEPLLTHRHYCAHLKIRELTRFDEKGDKTNVPDKERQIEAYQLLFMLLPPANRSLLKLLLDLLYQTARNQHVNKMSAINLATMFAPHIIWPKNVMASDLQGNIEKLNNSVAFLIRHSQKLFKAPTYIKEYTRLYYTGSKTLQSKDDSTLCSGTKDRETMPAVTAASPSPLMGTMGGEVSSTCTAKSSETQSYTESALRELYEQVNNMPESAKKKKLIRQFEKQPLLTPSSDSRAPFSRKHWRSRSLGGIIKRRVLGSQSSTEKENSRQQSPSPSSASDSNKGRTSRCEAD</sequence>
<evidence type="ECO:0000256" key="4">
    <source>
        <dbReference type="ARBA" id="ARBA00083391"/>
    </source>
</evidence>
<dbReference type="PROSITE" id="PS50238">
    <property type="entry name" value="RHOGAP"/>
    <property type="match status" value="1"/>
</dbReference>
<dbReference type="PANTHER" id="PTHR14963:SF7">
    <property type="entry name" value="RHO GTPASE-ACTIVATING PROTEIN 19"/>
    <property type="match status" value="1"/>
</dbReference>
<proteinExistence type="predicted"/>
<feature type="region of interest" description="Disordered" evidence="5">
    <location>
        <begin position="404"/>
        <end position="471"/>
    </location>
</feature>
<dbReference type="PANTHER" id="PTHR14963">
    <property type="entry name" value="RHO GTPASE ACTIVATING PROTEIN 18,19-RELATED"/>
    <property type="match status" value="1"/>
</dbReference>
<name>A0AAV1G3L1_XYRNO</name>
<dbReference type="FunFam" id="1.10.555.10:FF:000022">
    <property type="entry name" value="rho GTPase-activating protein 19"/>
    <property type="match status" value="1"/>
</dbReference>
<dbReference type="GO" id="GO:0005096">
    <property type="term" value="F:GTPase activator activity"/>
    <property type="evidence" value="ECO:0007669"/>
    <property type="project" value="UniProtKB-KW"/>
</dbReference>
<dbReference type="InterPro" id="IPR000198">
    <property type="entry name" value="RhoGAP_dom"/>
</dbReference>
<dbReference type="GO" id="GO:0007165">
    <property type="term" value="P:signal transduction"/>
    <property type="evidence" value="ECO:0007669"/>
    <property type="project" value="InterPro"/>
</dbReference>
<evidence type="ECO:0000259" key="6">
    <source>
        <dbReference type="PROSITE" id="PS50238"/>
    </source>
</evidence>
<gene>
    <name evidence="7" type="ORF">XNOV1_A037418</name>
</gene>
<feature type="compositionally biased region" description="Low complexity" evidence="5">
    <location>
        <begin position="448"/>
        <end position="460"/>
    </location>
</feature>
<dbReference type="SMART" id="SM00324">
    <property type="entry name" value="RhoGAP"/>
    <property type="match status" value="1"/>
</dbReference>
<dbReference type="EMBL" id="OY660874">
    <property type="protein sequence ID" value="CAJ1067624.1"/>
    <property type="molecule type" value="Genomic_DNA"/>
</dbReference>
<keyword evidence="8" id="KW-1185">Reference proteome</keyword>
<keyword evidence="1" id="KW-0343">GTPase activation</keyword>
<evidence type="ECO:0000313" key="7">
    <source>
        <dbReference type="EMBL" id="CAJ1067624.1"/>
    </source>
</evidence>
<feature type="region of interest" description="Disordered" evidence="5">
    <location>
        <begin position="344"/>
        <end position="370"/>
    </location>
</feature>
<dbReference type="Proteomes" id="UP001178508">
    <property type="component" value="Chromosome 11"/>
</dbReference>
<evidence type="ECO:0000256" key="5">
    <source>
        <dbReference type="SAM" id="MobiDB-lite"/>
    </source>
</evidence>
<dbReference type="AlphaFoldDB" id="A0AAV1G3L1"/>
<protein>
    <recommendedName>
        <fullName evidence="3">Rho GTPase-activating protein 19</fullName>
    </recommendedName>
    <alternativeName>
        <fullName evidence="4">Rho-type GTPase-activating protein 19</fullName>
    </alternativeName>
</protein>
<accession>A0AAV1G3L1</accession>
<reference evidence="7" key="1">
    <citation type="submission" date="2023-08" db="EMBL/GenBank/DDBJ databases">
        <authorList>
            <person name="Alioto T."/>
            <person name="Alioto T."/>
            <person name="Gomez Garrido J."/>
        </authorList>
    </citation>
    <scope>NUCLEOTIDE SEQUENCE</scope>
</reference>
<dbReference type="Pfam" id="PF00620">
    <property type="entry name" value="RhoGAP"/>
    <property type="match status" value="1"/>
</dbReference>
<evidence type="ECO:0000256" key="3">
    <source>
        <dbReference type="ARBA" id="ARBA00070235"/>
    </source>
</evidence>
<feature type="compositionally biased region" description="Polar residues" evidence="5">
    <location>
        <begin position="359"/>
        <end position="370"/>
    </location>
</feature>
<feature type="domain" description="Rho-GAP" evidence="6">
    <location>
        <begin position="109"/>
        <end position="302"/>
    </location>
</feature>
<dbReference type="SUPFAM" id="SSF48350">
    <property type="entry name" value="GTPase activation domain, GAP"/>
    <property type="match status" value="1"/>
</dbReference>
<evidence type="ECO:0000313" key="8">
    <source>
        <dbReference type="Proteomes" id="UP001178508"/>
    </source>
</evidence>
<comment type="function">
    <text evidence="2">GTPase activator for the Rho-type GTPases by converting them to an inactive GDP-bound state.</text>
</comment>
<dbReference type="InterPro" id="IPR047941">
    <property type="entry name" value="ARHGAP19_RhoGAP"/>
</dbReference>
<dbReference type="GO" id="GO:0005737">
    <property type="term" value="C:cytoplasm"/>
    <property type="evidence" value="ECO:0007669"/>
    <property type="project" value="TreeGrafter"/>
</dbReference>
<dbReference type="CDD" id="cd04392">
    <property type="entry name" value="RhoGAP_ARHGAP19"/>
    <property type="match status" value="1"/>
</dbReference>
<evidence type="ECO:0000256" key="1">
    <source>
        <dbReference type="ARBA" id="ARBA00022468"/>
    </source>
</evidence>
<dbReference type="Gene3D" id="1.10.555.10">
    <property type="entry name" value="Rho GTPase activation protein"/>
    <property type="match status" value="1"/>
</dbReference>
<evidence type="ECO:0000256" key="2">
    <source>
        <dbReference type="ARBA" id="ARBA00055252"/>
    </source>
</evidence>